<protein>
    <submittedName>
        <fullName evidence="2">Uncharacterized protein</fullName>
    </submittedName>
</protein>
<organism evidence="2 3">
    <name type="scientific">Terfezia boudieri ATCC MYA-4762</name>
    <dbReference type="NCBI Taxonomy" id="1051890"/>
    <lineage>
        <taxon>Eukaryota</taxon>
        <taxon>Fungi</taxon>
        <taxon>Dikarya</taxon>
        <taxon>Ascomycota</taxon>
        <taxon>Pezizomycotina</taxon>
        <taxon>Pezizomycetes</taxon>
        <taxon>Pezizales</taxon>
        <taxon>Pezizaceae</taxon>
        <taxon>Terfezia</taxon>
    </lineage>
</organism>
<accession>A0A3N4M1M3</accession>
<dbReference type="EMBL" id="ML121530">
    <property type="protein sequence ID" value="RPB27759.1"/>
    <property type="molecule type" value="Genomic_DNA"/>
</dbReference>
<dbReference type="AlphaFoldDB" id="A0A3N4M1M3"/>
<keyword evidence="3" id="KW-1185">Reference proteome</keyword>
<keyword evidence="1" id="KW-0812">Transmembrane</keyword>
<evidence type="ECO:0000313" key="3">
    <source>
        <dbReference type="Proteomes" id="UP000267821"/>
    </source>
</evidence>
<dbReference type="OrthoDB" id="10494655at2759"/>
<reference evidence="2 3" key="1">
    <citation type="journal article" date="2018" name="Nat. Ecol. Evol.">
        <title>Pezizomycetes genomes reveal the molecular basis of ectomycorrhizal truffle lifestyle.</title>
        <authorList>
            <person name="Murat C."/>
            <person name="Payen T."/>
            <person name="Noel B."/>
            <person name="Kuo A."/>
            <person name="Morin E."/>
            <person name="Chen J."/>
            <person name="Kohler A."/>
            <person name="Krizsan K."/>
            <person name="Balestrini R."/>
            <person name="Da Silva C."/>
            <person name="Montanini B."/>
            <person name="Hainaut M."/>
            <person name="Levati E."/>
            <person name="Barry K.W."/>
            <person name="Belfiori B."/>
            <person name="Cichocki N."/>
            <person name="Clum A."/>
            <person name="Dockter R.B."/>
            <person name="Fauchery L."/>
            <person name="Guy J."/>
            <person name="Iotti M."/>
            <person name="Le Tacon F."/>
            <person name="Lindquist E.A."/>
            <person name="Lipzen A."/>
            <person name="Malagnac F."/>
            <person name="Mello A."/>
            <person name="Molinier V."/>
            <person name="Miyauchi S."/>
            <person name="Poulain J."/>
            <person name="Riccioni C."/>
            <person name="Rubini A."/>
            <person name="Sitrit Y."/>
            <person name="Splivallo R."/>
            <person name="Traeger S."/>
            <person name="Wang M."/>
            <person name="Zifcakova L."/>
            <person name="Wipf D."/>
            <person name="Zambonelli A."/>
            <person name="Paolocci F."/>
            <person name="Nowrousian M."/>
            <person name="Ottonello S."/>
            <person name="Baldrian P."/>
            <person name="Spatafora J.W."/>
            <person name="Henrissat B."/>
            <person name="Nagy L.G."/>
            <person name="Aury J.M."/>
            <person name="Wincker P."/>
            <person name="Grigoriev I.V."/>
            <person name="Bonfante P."/>
            <person name="Martin F.M."/>
        </authorList>
    </citation>
    <scope>NUCLEOTIDE SEQUENCE [LARGE SCALE GENOMIC DNA]</scope>
    <source>
        <strain evidence="2 3">ATCC MYA-4762</strain>
    </source>
</reference>
<dbReference type="STRING" id="1051890.A0A3N4M1M3"/>
<evidence type="ECO:0000313" key="2">
    <source>
        <dbReference type="EMBL" id="RPB27759.1"/>
    </source>
</evidence>
<sequence length="184" mass="20824">MPEPPSYHPEGGQTFPVFELRGAQYQAGELVDIEFRLRWIQQLLPVMDKKLTNALQNVCLSNSDESFEEVLASTNKEINDKLQTVLVKLDDISRGQKQDGGAREGKVGVEKDGTPAMELKEKDLTATLRGVPVLGLIIGLWAPIVAHFLYTKEWLPRRERCWRLQDEQRKKGDKLKAVQVENVG</sequence>
<name>A0A3N4M1M3_9PEZI</name>
<keyword evidence="1" id="KW-0472">Membrane</keyword>
<dbReference type="Proteomes" id="UP000267821">
    <property type="component" value="Unassembled WGS sequence"/>
</dbReference>
<evidence type="ECO:0000256" key="1">
    <source>
        <dbReference type="SAM" id="Phobius"/>
    </source>
</evidence>
<keyword evidence="1" id="KW-1133">Transmembrane helix</keyword>
<feature type="transmembrane region" description="Helical" evidence="1">
    <location>
        <begin position="130"/>
        <end position="150"/>
    </location>
</feature>
<gene>
    <name evidence="2" type="ORF">L211DRAFT_833759</name>
</gene>
<proteinExistence type="predicted"/>
<dbReference type="InParanoid" id="A0A3N4M1M3"/>